<keyword evidence="1" id="KW-0175">Coiled coil</keyword>
<proteinExistence type="predicted"/>
<evidence type="ECO:0000313" key="3">
    <source>
        <dbReference type="Proteomes" id="UP001488805"/>
    </source>
</evidence>
<gene>
    <name evidence="2" type="ORF">VZT92_012829</name>
</gene>
<dbReference type="AlphaFoldDB" id="A0AAW1F1R1"/>
<sequence>MEVFQLKEDLDKARQELTNHQLQWQEEKSSYQAQMDEQRAETNWIAAAHRETQDRLEETQNLLERTQDLLEAESHELTTNKDQREMFMNLCQTNVDKQSDDNRKLKEALHKAEQELKNRQLQRQNERSRYQAKAFCQAKTFYQAQMDEQRAQTNRIAAALKETQDLLQTERHVQTTTKEEMEMLKSLCQATVDEQLDVNSKLKAAFIKAENELKDRHLLWQQEKSSLLDQNKKYCELYHTQLKITADFGRREKEAKQALQRFKAAHEGQRQLEEQRAESSKILAVVKKAEDQFEAERLRFRFQSSLAVQLEQTCRDLNQAQLSNIAALQTLEEETTLMVKRDQASQAQLEEQRAEINRLKAAWNKTEALLETEGFLWQQEWSSLLQATGDLQATEDYLQSQIYDLKKEKKKKKKWFKLF</sequence>
<evidence type="ECO:0000313" key="2">
    <source>
        <dbReference type="EMBL" id="KAK9528679.1"/>
    </source>
</evidence>
<accession>A0AAW1F1R1</accession>
<feature type="coiled-coil region" evidence="1">
    <location>
        <begin position="342"/>
        <end position="369"/>
    </location>
</feature>
<name>A0AAW1F1R1_ZOAVI</name>
<reference evidence="2 3" key="1">
    <citation type="journal article" date="2024" name="Genome Biol. Evol.">
        <title>Chromosome-level genome assembly of the viviparous eelpout Zoarces viviparus.</title>
        <authorList>
            <person name="Fuhrmann N."/>
            <person name="Brasseur M.V."/>
            <person name="Bakowski C.E."/>
            <person name="Podsiadlowski L."/>
            <person name="Prost S."/>
            <person name="Krehenwinkel H."/>
            <person name="Mayer C."/>
        </authorList>
    </citation>
    <scope>NUCLEOTIDE SEQUENCE [LARGE SCALE GENOMIC DNA]</scope>
    <source>
        <strain evidence="2">NO-MEL_2022_Ind0_liver</strain>
    </source>
</reference>
<dbReference type="EMBL" id="JBCEZU010000111">
    <property type="protein sequence ID" value="KAK9528679.1"/>
    <property type="molecule type" value="Genomic_DNA"/>
</dbReference>
<keyword evidence="3" id="KW-1185">Reference proteome</keyword>
<dbReference type="Proteomes" id="UP001488805">
    <property type="component" value="Unassembled WGS sequence"/>
</dbReference>
<comment type="caution">
    <text evidence="2">The sequence shown here is derived from an EMBL/GenBank/DDBJ whole genome shotgun (WGS) entry which is preliminary data.</text>
</comment>
<organism evidence="2 3">
    <name type="scientific">Zoarces viviparus</name>
    <name type="common">Viviparous eelpout</name>
    <name type="synonym">Blennius viviparus</name>
    <dbReference type="NCBI Taxonomy" id="48416"/>
    <lineage>
        <taxon>Eukaryota</taxon>
        <taxon>Metazoa</taxon>
        <taxon>Chordata</taxon>
        <taxon>Craniata</taxon>
        <taxon>Vertebrata</taxon>
        <taxon>Euteleostomi</taxon>
        <taxon>Actinopterygii</taxon>
        <taxon>Neopterygii</taxon>
        <taxon>Teleostei</taxon>
        <taxon>Neoteleostei</taxon>
        <taxon>Acanthomorphata</taxon>
        <taxon>Eupercaria</taxon>
        <taxon>Perciformes</taxon>
        <taxon>Cottioidei</taxon>
        <taxon>Zoarcales</taxon>
        <taxon>Zoarcidae</taxon>
        <taxon>Zoarcinae</taxon>
        <taxon>Zoarces</taxon>
    </lineage>
</organism>
<protein>
    <submittedName>
        <fullName evidence="2">Uncharacterized protein</fullName>
    </submittedName>
</protein>
<evidence type="ECO:0000256" key="1">
    <source>
        <dbReference type="SAM" id="Coils"/>
    </source>
</evidence>
<feature type="coiled-coil region" evidence="1">
    <location>
        <begin position="3"/>
        <end position="131"/>
    </location>
</feature>